<proteinExistence type="predicted"/>
<evidence type="ECO:0000313" key="1">
    <source>
        <dbReference type="EMBL" id="GBL91532.1"/>
    </source>
</evidence>
<comment type="caution">
    <text evidence="1">The sequence shown here is derived from an EMBL/GenBank/DDBJ whole genome shotgun (WGS) entry which is preliminary data.</text>
</comment>
<dbReference type="EMBL" id="BGPR01000080">
    <property type="protein sequence ID" value="GBL91532.1"/>
    <property type="molecule type" value="Genomic_DNA"/>
</dbReference>
<gene>
    <name evidence="1" type="ORF">AVEN_23603_1</name>
</gene>
<dbReference type="Gene3D" id="4.10.60.10">
    <property type="entry name" value="Zinc finger, CCHC-type"/>
    <property type="match status" value="1"/>
</dbReference>
<keyword evidence="2" id="KW-1185">Reference proteome</keyword>
<dbReference type="OrthoDB" id="10069580at2759"/>
<name>A0A4Y2BGZ8_ARAVE</name>
<evidence type="ECO:0008006" key="3">
    <source>
        <dbReference type="Google" id="ProtNLM"/>
    </source>
</evidence>
<reference evidence="1 2" key="1">
    <citation type="journal article" date="2019" name="Sci. Rep.">
        <title>Orb-weaving spider Araneus ventricosus genome elucidates the spidroin gene catalogue.</title>
        <authorList>
            <person name="Kono N."/>
            <person name="Nakamura H."/>
            <person name="Ohtoshi R."/>
            <person name="Moran D.A.P."/>
            <person name="Shinohara A."/>
            <person name="Yoshida Y."/>
            <person name="Fujiwara M."/>
            <person name="Mori M."/>
            <person name="Tomita M."/>
            <person name="Arakawa K."/>
        </authorList>
    </citation>
    <scope>NUCLEOTIDE SEQUENCE [LARGE SCALE GENOMIC DNA]</scope>
</reference>
<sequence>MLIFVNIYVGQCSFDCIFNRGQININVRPTNLMCVCVKLSLDSNLGVVLLARSTTHRTQHWRREWDAVIDMETATRDANELHIMCDSKSVHKVYHARNSNKCSRNSSEFLDSHQNRELKPVRVKTRRTFIGRCFRCRSPFHFADACPDKDKTCKKCKFKGHTETHYRTKLKKNLRQVTGETEIYTININESKDKITLNVYRCMHFCYVSQFLKVSPQTKIEHSNVILRVVGGELIKPVFEATVVVKYKDQVKVKKLYLCDRKVDPRFGVDWFRDFRLD</sequence>
<protein>
    <recommendedName>
        <fullName evidence="3">CCHC-type domain-containing protein</fullName>
    </recommendedName>
</protein>
<evidence type="ECO:0000313" key="2">
    <source>
        <dbReference type="Proteomes" id="UP000499080"/>
    </source>
</evidence>
<accession>A0A4Y2BGZ8</accession>
<dbReference type="AlphaFoldDB" id="A0A4Y2BGZ8"/>
<dbReference type="Proteomes" id="UP000499080">
    <property type="component" value="Unassembled WGS sequence"/>
</dbReference>
<organism evidence="1 2">
    <name type="scientific">Araneus ventricosus</name>
    <name type="common">Orbweaver spider</name>
    <name type="synonym">Epeira ventricosa</name>
    <dbReference type="NCBI Taxonomy" id="182803"/>
    <lineage>
        <taxon>Eukaryota</taxon>
        <taxon>Metazoa</taxon>
        <taxon>Ecdysozoa</taxon>
        <taxon>Arthropoda</taxon>
        <taxon>Chelicerata</taxon>
        <taxon>Arachnida</taxon>
        <taxon>Araneae</taxon>
        <taxon>Araneomorphae</taxon>
        <taxon>Entelegynae</taxon>
        <taxon>Araneoidea</taxon>
        <taxon>Araneidae</taxon>
        <taxon>Araneus</taxon>
    </lineage>
</organism>